<keyword evidence="4" id="KW-0472">Membrane</keyword>
<sequence precursor="true">MLKHPSGLYHQKMKFVFLLLAAAVTLAFASVSGIFLSQKSEENYMSSITVSRTILEEKSAASLKEISNTMTDIVNDSLIKEWSVSEGTPDFYFLSSKAQKALLKHAGAGETRFQVYLLLNNGQIDLENNTHSTVLSPEGSFSISEFLKKKGLSAKDLADIQHYFETNMFPYVIPHYDEKGSLVSLYYLIKGCKQPRTCIYMADIPISSLVGTATPEKYWISGTNGLFISSSQDEEDLKLFKSLQKDLDSNKDIVRKSGFYIANTHLLSMNWNISYLYDRYSLNAMNIFLYLVSVMAIFVLLCAVFYYVANLLYKPIYKVLQPHIKEDSQSYDEFGILNENLAKIQSLNHSLLATQKTTDTLLAQQYYQNLLTDPNGCLAPKEKPFFPDNSRFCVGLICFTPDSSLPPDDSRFCQLELYKNLIFKSCLQRNDLVFVKLSMYRYALILISDSIEDAKALAAQVMSPSPETDEEGGKYWEEQIILSSVKEGFENLHPCYLETLKIAEYLPMLPHDKIITHAQIADIDSATYSYPLSMENKLIQTVIEGQEQALELFDNLIRENLVHKVLPMEVLQNFIYALIGTVNRIFQEMKTCPEEFIGRSIDYEHWYTHWADSVTITGIKTVLTETIREKNRRTQTQDEAVLSRMLDYIHQNYHDNIMLNDLADQFNISPKYCGILFKQLSDNNFKDYLNNYRINQAKALLEKDPFLKTKDLSTLTGFNSSNTFIRVFSKYTGLTPQKYADYVMEKRDRNK</sequence>
<keyword evidence="3" id="KW-0804">Transcription</keyword>
<keyword evidence="4" id="KW-1133">Transmembrane helix</keyword>
<dbReference type="Pfam" id="PF12833">
    <property type="entry name" value="HTH_18"/>
    <property type="match status" value="1"/>
</dbReference>
<dbReference type="AlphaFoldDB" id="A0A4V6HS08"/>
<reference evidence="6 7" key="1">
    <citation type="journal article" date="2019" name="Anaerobe">
        <title>Detection of Robinsoniella peoriensis in multiple bone samples of a trauma patient.</title>
        <authorList>
            <person name="Schrottner P."/>
            <person name="Hartwich K."/>
            <person name="Bunk B."/>
            <person name="Schober I."/>
            <person name="Helbig S."/>
            <person name="Rudolph W.W."/>
            <person name="Gunzer F."/>
        </authorList>
    </citation>
    <scope>NUCLEOTIDE SEQUENCE [LARGE SCALE GENOMIC DNA]</scope>
    <source>
        <strain evidence="6 7">DSM 106044</strain>
    </source>
</reference>
<dbReference type="InterPro" id="IPR009057">
    <property type="entry name" value="Homeodomain-like_sf"/>
</dbReference>
<evidence type="ECO:0000256" key="1">
    <source>
        <dbReference type="ARBA" id="ARBA00023015"/>
    </source>
</evidence>
<evidence type="ECO:0000256" key="3">
    <source>
        <dbReference type="ARBA" id="ARBA00023163"/>
    </source>
</evidence>
<keyword evidence="2" id="KW-0238">DNA-binding</keyword>
<dbReference type="PANTHER" id="PTHR43280:SF2">
    <property type="entry name" value="HTH-TYPE TRANSCRIPTIONAL REGULATOR EXSA"/>
    <property type="match status" value="1"/>
</dbReference>
<comment type="caution">
    <text evidence="6">The sequence shown here is derived from an EMBL/GenBank/DDBJ whole genome shotgun (WGS) entry which is preliminary data.</text>
</comment>
<dbReference type="Proteomes" id="UP000306509">
    <property type="component" value="Unassembled WGS sequence"/>
</dbReference>
<dbReference type="STRING" id="180332.GCA_000797495_04856"/>
<name>A0A4V6HS08_9FIRM</name>
<dbReference type="GO" id="GO:0003700">
    <property type="term" value="F:DNA-binding transcription factor activity"/>
    <property type="evidence" value="ECO:0007669"/>
    <property type="project" value="InterPro"/>
</dbReference>
<evidence type="ECO:0000256" key="4">
    <source>
        <dbReference type="SAM" id="Phobius"/>
    </source>
</evidence>
<accession>A0A4V6HS08</accession>
<keyword evidence="4" id="KW-0812">Transmembrane</keyword>
<keyword evidence="7" id="KW-1185">Reference proteome</keyword>
<organism evidence="6 7">
    <name type="scientific">Robinsoniella peoriensis</name>
    <dbReference type="NCBI Taxonomy" id="180332"/>
    <lineage>
        <taxon>Bacteria</taxon>
        <taxon>Bacillati</taxon>
        <taxon>Bacillota</taxon>
        <taxon>Clostridia</taxon>
        <taxon>Lachnospirales</taxon>
        <taxon>Lachnospiraceae</taxon>
        <taxon>Robinsoniella</taxon>
    </lineage>
</organism>
<gene>
    <name evidence="6" type="primary">melR_9</name>
    <name evidence="6" type="ORF">DSM106044_01919</name>
</gene>
<evidence type="ECO:0000256" key="2">
    <source>
        <dbReference type="ARBA" id="ARBA00023125"/>
    </source>
</evidence>
<feature type="transmembrane region" description="Helical" evidence="4">
    <location>
        <begin position="287"/>
        <end position="308"/>
    </location>
</feature>
<evidence type="ECO:0000313" key="6">
    <source>
        <dbReference type="EMBL" id="TLD01128.1"/>
    </source>
</evidence>
<keyword evidence="1" id="KW-0805">Transcription regulation</keyword>
<dbReference type="PROSITE" id="PS01124">
    <property type="entry name" value="HTH_ARAC_FAMILY_2"/>
    <property type="match status" value="1"/>
</dbReference>
<dbReference type="GO" id="GO:0043565">
    <property type="term" value="F:sequence-specific DNA binding"/>
    <property type="evidence" value="ECO:0007669"/>
    <property type="project" value="InterPro"/>
</dbReference>
<dbReference type="EMBL" id="QGQD01000043">
    <property type="protein sequence ID" value="TLD01128.1"/>
    <property type="molecule type" value="Genomic_DNA"/>
</dbReference>
<evidence type="ECO:0000259" key="5">
    <source>
        <dbReference type="PROSITE" id="PS01124"/>
    </source>
</evidence>
<feature type="domain" description="HTH araC/xylS-type" evidence="5">
    <location>
        <begin position="643"/>
        <end position="742"/>
    </location>
</feature>
<evidence type="ECO:0000313" key="7">
    <source>
        <dbReference type="Proteomes" id="UP000306509"/>
    </source>
</evidence>
<dbReference type="Gene3D" id="1.10.10.60">
    <property type="entry name" value="Homeodomain-like"/>
    <property type="match status" value="2"/>
</dbReference>
<dbReference type="PANTHER" id="PTHR43280">
    <property type="entry name" value="ARAC-FAMILY TRANSCRIPTIONAL REGULATOR"/>
    <property type="match status" value="1"/>
</dbReference>
<protein>
    <submittedName>
        <fullName evidence="6">Melibiose operon regulatory protein</fullName>
    </submittedName>
</protein>
<dbReference type="SUPFAM" id="SSF46689">
    <property type="entry name" value="Homeodomain-like"/>
    <property type="match status" value="1"/>
</dbReference>
<dbReference type="InterPro" id="IPR018060">
    <property type="entry name" value="HTH_AraC"/>
</dbReference>
<dbReference type="SMART" id="SM00342">
    <property type="entry name" value="HTH_ARAC"/>
    <property type="match status" value="1"/>
</dbReference>
<proteinExistence type="predicted"/>